<proteinExistence type="predicted"/>
<evidence type="ECO:0000313" key="1">
    <source>
        <dbReference type="EMBL" id="EGY28617.1"/>
    </source>
</evidence>
<sequence>MNKLNEELMTQWIKENVKTEYHDYAENLLKNPAQFAKNRTENGFENTSLSEILIFQPSS</sequence>
<evidence type="ECO:0000313" key="2">
    <source>
        <dbReference type="Proteomes" id="UP000004116"/>
    </source>
</evidence>
<gene>
    <name evidence="1" type="ORF">Rin_00014410</name>
</gene>
<dbReference type="Proteomes" id="UP000004116">
    <property type="component" value="Unassembled WGS sequence"/>
</dbReference>
<organism evidence="1 2">
    <name type="scientific">Candidatus Regiella insecticola 5.15</name>
    <dbReference type="NCBI Taxonomy" id="1005043"/>
    <lineage>
        <taxon>Bacteria</taxon>
        <taxon>Pseudomonadati</taxon>
        <taxon>Pseudomonadota</taxon>
        <taxon>Gammaproteobacteria</taxon>
        <taxon>Enterobacterales</taxon>
        <taxon>Enterobacteriaceae</taxon>
        <taxon>aphid secondary symbionts</taxon>
        <taxon>Candidatus Regiella</taxon>
    </lineage>
</organism>
<dbReference type="AlphaFoldDB" id="G2H061"/>
<keyword evidence="2" id="KW-1185">Reference proteome</keyword>
<reference evidence="1 2" key="1">
    <citation type="journal article" date="2012" name="Genome Res.">
        <title>Genomic basis of endosymbiont-conferred protection against an insect parasitoid.</title>
        <authorList>
            <person name="Hansen A.K."/>
            <person name="Vorburger C."/>
            <person name="Moran N.A."/>
        </authorList>
    </citation>
    <scope>NUCLEOTIDE SEQUENCE [LARGE SCALE GENOMIC DNA]</scope>
    <source>
        <strain evidence="2">R5.15</strain>
    </source>
</reference>
<comment type="caution">
    <text evidence="1">The sequence shown here is derived from an EMBL/GenBank/DDBJ whole genome shotgun (WGS) entry which is preliminary data.</text>
</comment>
<dbReference type="RefSeq" id="WP_006707095.1">
    <property type="nucleotide sequence ID" value="NZ_AGCA01000349.1"/>
</dbReference>
<name>G2H061_9ENTR</name>
<dbReference type="EMBL" id="AGCA01000349">
    <property type="protein sequence ID" value="EGY28617.1"/>
    <property type="molecule type" value="Genomic_DNA"/>
</dbReference>
<protein>
    <submittedName>
        <fullName evidence="1">Uncharacterized protein</fullName>
    </submittedName>
</protein>
<accession>G2H061</accession>